<sequence length="388" mass="42214">MTTTAPHTASPRPMDDMLVLDFTQVIAGPMSTMMCADLGATVIKVEPPTGDNGRTYGSSDPSIIASPVYDAFNRGKRSIVLDLRQEDDLALAKKIARKADVVVSAFRPGVMERLGLGYDALRAENPRLIYGLISGFGPDGPGRTRPGFDGALQAETGLLELCGEPDGPPQRIGTHVVDVTTGHVMFQAILAALLNRERHGIGECIQTCLFDCGISLHTHHFSEYLTHGVAPTRNGNQAAMSAPSGLYQTKDGYIVFSANSVKHWDAFLKVTGSEVLAGEDYATQNLRTANRDTLVPIVMDILRQHTTDEWVKIFEESEMVYGRLQDYAAITASEQFSVNDLALESRDGDRTVRSVRPPVRYSSFDYAQTNASPAVIGQDSDEVRAEFG</sequence>
<dbReference type="InterPro" id="IPR003673">
    <property type="entry name" value="CoA-Trfase_fam_III"/>
</dbReference>
<accession>A0A2T0ZXW9</accession>
<comment type="caution">
    <text evidence="2">The sequence shown here is derived from an EMBL/GenBank/DDBJ whole genome shotgun (WGS) entry which is preliminary data.</text>
</comment>
<dbReference type="InterPro" id="IPR023606">
    <property type="entry name" value="CoA-Trfase_III_dom_1_sf"/>
</dbReference>
<reference evidence="2 3" key="1">
    <citation type="submission" date="2018-03" db="EMBL/GenBank/DDBJ databases">
        <title>Genomic Encyclopedia of Archaeal and Bacterial Type Strains, Phase II (KMG-II): from individual species to whole genera.</title>
        <authorList>
            <person name="Goeker M."/>
        </authorList>
    </citation>
    <scope>NUCLEOTIDE SEQUENCE [LARGE SCALE GENOMIC DNA]</scope>
    <source>
        <strain evidence="2 3">DSM 100065</strain>
    </source>
</reference>
<dbReference type="Pfam" id="PF02515">
    <property type="entry name" value="CoA_transf_3"/>
    <property type="match status" value="1"/>
</dbReference>
<dbReference type="InterPro" id="IPR050483">
    <property type="entry name" value="CoA-transferase_III_domain"/>
</dbReference>
<dbReference type="PANTHER" id="PTHR48207:SF4">
    <property type="entry name" value="BLL6097 PROTEIN"/>
    <property type="match status" value="1"/>
</dbReference>
<dbReference type="Proteomes" id="UP000237752">
    <property type="component" value="Unassembled WGS sequence"/>
</dbReference>
<dbReference type="Gene3D" id="3.30.1540.10">
    <property type="entry name" value="formyl-coa transferase, domain 3"/>
    <property type="match status" value="1"/>
</dbReference>
<dbReference type="RefSeq" id="WP_106349566.1">
    <property type="nucleotide sequence ID" value="NZ_PVUE01000011.1"/>
</dbReference>
<dbReference type="OrthoDB" id="9797653at2"/>
<dbReference type="GO" id="GO:0008410">
    <property type="term" value="F:CoA-transferase activity"/>
    <property type="evidence" value="ECO:0007669"/>
    <property type="project" value="TreeGrafter"/>
</dbReference>
<dbReference type="EMBL" id="PVUE01000011">
    <property type="protein sequence ID" value="PRZ41190.1"/>
    <property type="molecule type" value="Genomic_DNA"/>
</dbReference>
<dbReference type="SUPFAM" id="SSF89796">
    <property type="entry name" value="CoA-transferase family III (CaiB/BaiF)"/>
    <property type="match status" value="1"/>
</dbReference>
<gene>
    <name evidence="2" type="ORF">CLV47_11166</name>
</gene>
<organism evidence="2 3">
    <name type="scientific">Antricoccus suffuscus</name>
    <dbReference type="NCBI Taxonomy" id="1629062"/>
    <lineage>
        <taxon>Bacteria</taxon>
        <taxon>Bacillati</taxon>
        <taxon>Actinomycetota</taxon>
        <taxon>Actinomycetes</taxon>
        <taxon>Geodermatophilales</taxon>
        <taxon>Antricoccaceae</taxon>
        <taxon>Antricoccus</taxon>
    </lineage>
</organism>
<dbReference type="Gene3D" id="3.40.50.10540">
    <property type="entry name" value="Crotonobetainyl-coa:carnitine coa-transferase, domain 1"/>
    <property type="match status" value="1"/>
</dbReference>
<dbReference type="InterPro" id="IPR044855">
    <property type="entry name" value="CoA-Trfase_III_dom3_sf"/>
</dbReference>
<dbReference type="PANTHER" id="PTHR48207">
    <property type="entry name" value="SUCCINATE--HYDROXYMETHYLGLUTARATE COA-TRANSFERASE"/>
    <property type="match status" value="1"/>
</dbReference>
<evidence type="ECO:0000313" key="2">
    <source>
        <dbReference type="EMBL" id="PRZ41190.1"/>
    </source>
</evidence>
<evidence type="ECO:0000313" key="3">
    <source>
        <dbReference type="Proteomes" id="UP000237752"/>
    </source>
</evidence>
<proteinExistence type="predicted"/>
<evidence type="ECO:0000256" key="1">
    <source>
        <dbReference type="ARBA" id="ARBA00022679"/>
    </source>
</evidence>
<keyword evidence="1 2" id="KW-0808">Transferase</keyword>
<name>A0A2T0ZXW9_9ACTN</name>
<protein>
    <submittedName>
        <fullName evidence="2">Crotonobetainyl-CoA:carnitine CoA-transferase CaiB-like acyl-CoA transferase</fullName>
    </submittedName>
</protein>
<dbReference type="AlphaFoldDB" id="A0A2T0ZXW9"/>
<keyword evidence="3" id="KW-1185">Reference proteome</keyword>